<proteinExistence type="predicted"/>
<dbReference type="AlphaFoldDB" id="A0A081RII6"/>
<organism evidence="2 3">
    <name type="scientific">Sphingobium chlorophenolicum</name>
    <dbReference type="NCBI Taxonomy" id="46429"/>
    <lineage>
        <taxon>Bacteria</taxon>
        <taxon>Pseudomonadati</taxon>
        <taxon>Pseudomonadota</taxon>
        <taxon>Alphaproteobacteria</taxon>
        <taxon>Sphingomonadales</taxon>
        <taxon>Sphingomonadaceae</taxon>
        <taxon>Sphingobium</taxon>
    </lineage>
</organism>
<dbReference type="RefSeq" id="WP_007406338.1">
    <property type="nucleotide sequence ID" value="NZ_JFHR01000003.1"/>
</dbReference>
<gene>
    <name evidence="2" type="ORF">BV95_00558</name>
</gene>
<name>A0A081RII6_SPHCR</name>
<keyword evidence="1" id="KW-0812">Transmembrane</keyword>
<dbReference type="eggNOG" id="ENOG50319PW">
    <property type="taxonomic scope" value="Bacteria"/>
</dbReference>
<protein>
    <submittedName>
        <fullName evidence="2">Uncharacterized protein</fullName>
    </submittedName>
</protein>
<accession>A0A081RII6</accession>
<feature type="transmembrane region" description="Helical" evidence="1">
    <location>
        <begin position="12"/>
        <end position="37"/>
    </location>
</feature>
<reference evidence="2 3" key="1">
    <citation type="submission" date="2014-02" db="EMBL/GenBank/DDBJ databases">
        <title>Whole genome sequence of Sphingobium chlorophenolicum NBRC 16172.</title>
        <authorList>
            <person name="Gan H.M."/>
            <person name="Gan H.Y."/>
            <person name="Chew T.H."/>
            <person name="Savka M.A."/>
        </authorList>
    </citation>
    <scope>NUCLEOTIDE SEQUENCE [LARGE SCALE GENOMIC DNA]</scope>
    <source>
        <strain evidence="2 3">NBRC 16172</strain>
    </source>
</reference>
<keyword evidence="1" id="KW-1133">Transmembrane helix</keyword>
<feature type="transmembrane region" description="Helical" evidence="1">
    <location>
        <begin position="43"/>
        <end position="66"/>
    </location>
</feature>
<dbReference type="OrthoDB" id="7558929at2"/>
<keyword evidence="1" id="KW-0472">Membrane</keyword>
<dbReference type="EMBL" id="JFHR01000003">
    <property type="protein sequence ID" value="KEQ55009.1"/>
    <property type="molecule type" value="Genomic_DNA"/>
</dbReference>
<evidence type="ECO:0000256" key="1">
    <source>
        <dbReference type="SAM" id="Phobius"/>
    </source>
</evidence>
<evidence type="ECO:0000313" key="3">
    <source>
        <dbReference type="Proteomes" id="UP000028411"/>
    </source>
</evidence>
<evidence type="ECO:0000313" key="2">
    <source>
        <dbReference type="EMBL" id="KEQ55009.1"/>
    </source>
</evidence>
<dbReference type="PATRIC" id="fig|46429.4.peg.549"/>
<dbReference type="Proteomes" id="UP000028411">
    <property type="component" value="Unassembled WGS sequence"/>
</dbReference>
<sequence>MTTERISLIARYALLCVAAVGFGWTYVLAIFALFPAWMFFPVVALSMVVSIATVALLSSVPALLFLSRVHCEIESLVRRLLGGRADPVTAASIGNEIDVVLAESGRTISVGKRRALVRALADQSISFDGRDRARMVPLVIAFSEEPGA</sequence>
<comment type="caution">
    <text evidence="2">The sequence shown here is derived from an EMBL/GenBank/DDBJ whole genome shotgun (WGS) entry which is preliminary data.</text>
</comment>